<keyword evidence="2" id="KW-1185">Reference proteome</keyword>
<organism evidence="1 2">
    <name type="scientific">Variovorax humicola</name>
    <dbReference type="NCBI Taxonomy" id="1769758"/>
    <lineage>
        <taxon>Bacteria</taxon>
        <taxon>Pseudomonadati</taxon>
        <taxon>Pseudomonadota</taxon>
        <taxon>Betaproteobacteria</taxon>
        <taxon>Burkholderiales</taxon>
        <taxon>Comamonadaceae</taxon>
        <taxon>Variovorax</taxon>
    </lineage>
</organism>
<evidence type="ECO:0000313" key="2">
    <source>
        <dbReference type="Proteomes" id="UP001363010"/>
    </source>
</evidence>
<evidence type="ECO:0000313" key="1">
    <source>
        <dbReference type="EMBL" id="MEJ8823617.1"/>
    </source>
</evidence>
<dbReference type="RefSeq" id="WP_340364653.1">
    <property type="nucleotide sequence ID" value="NZ_JBBKZV010000009.1"/>
</dbReference>
<comment type="caution">
    <text evidence="1">The sequence shown here is derived from an EMBL/GenBank/DDBJ whole genome shotgun (WGS) entry which is preliminary data.</text>
</comment>
<dbReference type="Proteomes" id="UP001363010">
    <property type="component" value="Unassembled WGS sequence"/>
</dbReference>
<dbReference type="EMBL" id="JBBKZV010000009">
    <property type="protein sequence ID" value="MEJ8823617.1"/>
    <property type="molecule type" value="Genomic_DNA"/>
</dbReference>
<name>A0ABU8W0P2_9BURK</name>
<protein>
    <submittedName>
        <fullName evidence="1">Uncharacterized protein</fullName>
    </submittedName>
</protein>
<proteinExistence type="predicted"/>
<reference evidence="1 2" key="1">
    <citation type="submission" date="2024-03" db="EMBL/GenBank/DDBJ databases">
        <title>Novel species of the genus Variovorax.</title>
        <authorList>
            <person name="Liu Q."/>
            <person name="Xin Y.-H."/>
        </authorList>
    </citation>
    <scope>NUCLEOTIDE SEQUENCE [LARGE SCALE GENOMIC DNA]</scope>
    <source>
        <strain evidence="1 2">KACC 18501</strain>
    </source>
</reference>
<accession>A0ABU8W0P2</accession>
<sequence length="58" mass="6688">MDLRAGFELCGIGDWVERKTLAQIIPAPFFHDVKYMSTMLMETGLDSAAWTHKDYDTY</sequence>
<gene>
    <name evidence="1" type="ORF">WKW80_16505</name>
</gene>